<dbReference type="SMART" id="SM00409">
    <property type="entry name" value="IG"/>
    <property type="match status" value="1"/>
</dbReference>
<feature type="region of interest" description="Disordered" evidence="8">
    <location>
        <begin position="1304"/>
        <end position="1405"/>
    </location>
</feature>
<dbReference type="EC" id="2.7.11.1" evidence="2"/>
<feature type="region of interest" description="Disordered" evidence="8">
    <location>
        <begin position="1005"/>
        <end position="1047"/>
    </location>
</feature>
<dbReference type="FunFam" id="2.60.40.10:FF:000069">
    <property type="entry name" value="Alpha-protein kinase 3"/>
    <property type="match status" value="1"/>
</dbReference>
<dbReference type="Pfam" id="PF07679">
    <property type="entry name" value="I-set"/>
    <property type="match status" value="1"/>
</dbReference>
<keyword evidence="7" id="KW-0175">Coiled coil</keyword>
<feature type="compositionally biased region" description="Basic and acidic residues" evidence="8">
    <location>
        <begin position="1368"/>
        <end position="1379"/>
    </location>
</feature>
<feature type="compositionally biased region" description="Polar residues" evidence="8">
    <location>
        <begin position="1168"/>
        <end position="1177"/>
    </location>
</feature>
<evidence type="ECO:0000256" key="5">
    <source>
        <dbReference type="ARBA" id="ARBA00047899"/>
    </source>
</evidence>
<feature type="compositionally biased region" description="Basic and acidic residues" evidence="8">
    <location>
        <begin position="421"/>
        <end position="430"/>
    </location>
</feature>
<feature type="compositionally biased region" description="Basic and acidic residues" evidence="8">
    <location>
        <begin position="1014"/>
        <end position="1025"/>
    </location>
</feature>
<feature type="compositionally biased region" description="Basic and acidic residues" evidence="8">
    <location>
        <begin position="594"/>
        <end position="604"/>
    </location>
</feature>
<dbReference type="Ensembl" id="ENSLLET00000009407.1">
    <property type="protein sequence ID" value="ENSLLEP00000009056.1"/>
    <property type="gene ID" value="ENSLLEG00000005781.1"/>
</dbReference>
<feature type="compositionally biased region" description="Polar residues" evidence="8">
    <location>
        <begin position="765"/>
        <end position="781"/>
    </location>
</feature>
<feature type="region of interest" description="Disordered" evidence="8">
    <location>
        <begin position="320"/>
        <end position="450"/>
    </location>
</feature>
<dbReference type="PANTHER" id="PTHR47091:SF1">
    <property type="entry name" value="ALPHA-PROTEIN KINASE 3"/>
    <property type="match status" value="1"/>
</dbReference>
<dbReference type="GeneTree" id="ENSGT00940000158534"/>
<feature type="coiled-coil region" evidence="7">
    <location>
        <begin position="179"/>
        <end position="210"/>
    </location>
</feature>
<dbReference type="GO" id="GO:0005634">
    <property type="term" value="C:nucleus"/>
    <property type="evidence" value="ECO:0007669"/>
    <property type="project" value="TreeGrafter"/>
</dbReference>
<feature type="compositionally biased region" description="Basic and acidic residues" evidence="8">
    <location>
        <begin position="382"/>
        <end position="396"/>
    </location>
</feature>
<dbReference type="GO" id="GO:0055013">
    <property type="term" value="P:cardiac muscle cell development"/>
    <property type="evidence" value="ECO:0007669"/>
    <property type="project" value="TreeGrafter"/>
</dbReference>
<feature type="compositionally biased region" description="Basic and acidic residues" evidence="8">
    <location>
        <begin position="557"/>
        <end position="570"/>
    </location>
</feature>
<organism evidence="10 11">
    <name type="scientific">Leptobrachium leishanense</name>
    <name type="common">Leishan spiny toad</name>
    <dbReference type="NCBI Taxonomy" id="445787"/>
    <lineage>
        <taxon>Eukaryota</taxon>
        <taxon>Metazoa</taxon>
        <taxon>Chordata</taxon>
        <taxon>Craniata</taxon>
        <taxon>Vertebrata</taxon>
        <taxon>Euteleostomi</taxon>
        <taxon>Amphibia</taxon>
        <taxon>Batrachia</taxon>
        <taxon>Anura</taxon>
        <taxon>Pelobatoidea</taxon>
        <taxon>Megophryidae</taxon>
        <taxon>Leptobrachium</taxon>
    </lineage>
</organism>
<feature type="region of interest" description="Disordered" evidence="8">
    <location>
        <begin position="464"/>
        <end position="614"/>
    </location>
</feature>
<evidence type="ECO:0000259" key="9">
    <source>
        <dbReference type="PROSITE" id="PS50835"/>
    </source>
</evidence>
<reference evidence="10" key="2">
    <citation type="submission" date="2025-09" db="UniProtKB">
        <authorList>
            <consortium name="Ensembl"/>
        </authorList>
    </citation>
    <scope>IDENTIFICATION</scope>
</reference>
<comment type="catalytic activity">
    <reaction evidence="6">
        <text>L-seryl-[protein] + ATP = O-phospho-L-seryl-[protein] + ADP + H(+)</text>
        <dbReference type="Rhea" id="RHEA:17989"/>
        <dbReference type="Rhea" id="RHEA-COMP:9863"/>
        <dbReference type="Rhea" id="RHEA-COMP:11604"/>
        <dbReference type="ChEBI" id="CHEBI:15378"/>
        <dbReference type="ChEBI" id="CHEBI:29999"/>
        <dbReference type="ChEBI" id="CHEBI:30616"/>
        <dbReference type="ChEBI" id="CHEBI:83421"/>
        <dbReference type="ChEBI" id="CHEBI:456216"/>
        <dbReference type="EC" id="2.7.11.1"/>
    </reaction>
</comment>
<feature type="compositionally biased region" description="Low complexity" evidence="8">
    <location>
        <begin position="1315"/>
        <end position="1329"/>
    </location>
</feature>
<feature type="compositionally biased region" description="Low complexity" evidence="8">
    <location>
        <begin position="21"/>
        <end position="38"/>
    </location>
</feature>
<protein>
    <recommendedName>
        <fullName evidence="2">non-specific serine/threonine protein kinase</fullName>
        <ecNumber evidence="2">2.7.11.1</ecNumber>
    </recommendedName>
</protein>
<evidence type="ECO:0000256" key="4">
    <source>
        <dbReference type="ARBA" id="ARBA00023319"/>
    </source>
</evidence>
<feature type="region of interest" description="Disordered" evidence="8">
    <location>
        <begin position="1096"/>
        <end position="1203"/>
    </location>
</feature>
<comment type="similarity">
    <text evidence="1">Belongs to the protein kinase superfamily. Alpha-type protein kinase family. ALPK subfamily.</text>
</comment>
<feature type="compositionally biased region" description="Basic and acidic residues" evidence="8">
    <location>
        <begin position="352"/>
        <end position="371"/>
    </location>
</feature>
<feature type="compositionally biased region" description="Basic and acidic residues" evidence="8">
    <location>
        <begin position="1181"/>
        <end position="1192"/>
    </location>
</feature>
<evidence type="ECO:0000313" key="10">
    <source>
        <dbReference type="Ensembl" id="ENSLLEP00000009056.1"/>
    </source>
</evidence>
<evidence type="ECO:0000256" key="8">
    <source>
        <dbReference type="SAM" id="MobiDB-lite"/>
    </source>
</evidence>
<dbReference type="GO" id="GO:0004674">
    <property type="term" value="F:protein serine/threonine kinase activity"/>
    <property type="evidence" value="ECO:0007669"/>
    <property type="project" value="UniProtKB-EC"/>
</dbReference>
<dbReference type="InterPro" id="IPR013783">
    <property type="entry name" value="Ig-like_fold"/>
</dbReference>
<dbReference type="InterPro" id="IPR003599">
    <property type="entry name" value="Ig_sub"/>
</dbReference>
<feature type="compositionally biased region" description="Basic and acidic residues" evidence="8">
    <location>
        <begin position="320"/>
        <end position="331"/>
    </location>
</feature>
<feature type="coiled-coil region" evidence="7">
    <location>
        <begin position="619"/>
        <end position="705"/>
    </location>
</feature>
<dbReference type="PROSITE" id="PS50835">
    <property type="entry name" value="IG_LIKE"/>
    <property type="match status" value="1"/>
</dbReference>
<keyword evidence="11" id="KW-1185">Reference proteome</keyword>
<dbReference type="Proteomes" id="UP000694569">
    <property type="component" value="Unplaced"/>
</dbReference>
<evidence type="ECO:0000256" key="2">
    <source>
        <dbReference type="ARBA" id="ARBA00012513"/>
    </source>
</evidence>
<feature type="region of interest" description="Disordered" evidence="8">
    <location>
        <begin position="1"/>
        <end position="39"/>
    </location>
</feature>
<evidence type="ECO:0000256" key="6">
    <source>
        <dbReference type="ARBA" id="ARBA00048679"/>
    </source>
</evidence>
<accession>A0A8C5M5L1</accession>
<proteinExistence type="inferred from homology"/>
<reference evidence="10" key="1">
    <citation type="submission" date="2025-08" db="UniProtKB">
        <authorList>
            <consortium name="Ensembl"/>
        </authorList>
    </citation>
    <scope>IDENTIFICATION</scope>
</reference>
<sequence>MMGTRRPMSRVPSSNGRYYDSHGSSNGSTSESEDSNGSVYNARADSRNYLLNVRPENRTTFCSIISQLTEETQPCFETTLKTRAVSEGCDAKFICMVTGYPEPEITWYKDDEEMDRYCGLPKYEIMRHGKRHTLQIYKCCEEDAAIYQASARNNKGIVTCSGVLEVGTMTEYKIHQRWFAKLKRKAEAKMREIEQSRRRVKENLEEGDRLRALSPERIQRKRRFSSEYKEDTSSLSLDKEDLIKVHIPDPSLRLQEDTTNVTEQTNRVVNGYTVPDTPQKEEVTTNGYALPQNIDDQGKDFLAYVFETVEVISKKTTSKEVYAKKKKKEEDPPSTTKTDATKEEVPLGSSPKKVEGSSPKKVEGSSPKKVEGISPSPRRSRFSKDTNKAPADDKMEVQPVPVLANRRFGNLSTPNKFGKPIGKEPKKPKEVMVPPGKAEESPIQKQGLQLPKEEVSFSLKDMYFGDSDSLPVGEEKVSPASERDRASKTDTHVARMIKQNGQPLNKMAPPLQVKEAPKAAPRRSREQRDQTAGSKPPTASLNKKNEILNTTSVVENQRSRRVEKTSDKQKPVVGDTFPVPIVPLDSIPLPDISEQTHGKDEKAEPLPVNNVRLETPDVLKEEKAIIAEDEKYMDELEGQVKARTSSEDLPEDNARTETIQKLQQLEVEYMALQKAYALLQKQLELSQKEEAKKAAEKSLETSTESQSSNNETTFLDAQEDLINKEDLLIRPTSPESIYMETGETVNFEEAPTSDSRMQDDHEGTRQVSTSEVPSLRSQHSPVTFMDCSTEEETTIKDDSVIEEKPVGVVKRCALPPTESQKDDKPVHHEVSQQDEHLLTVKEMSTSSIVTLEVPNSTKLSNEIEMMEVSPQPELVVSVKEDKLESERSLEVSLVDKSNDSPPVITDTMGTLDVESGALEKSSSNLSEEQKDFPDINIVETDLPGAISSEKLVVNEPNQSVATLLRDVKKALESGLTKDEVSPLETSPCSPLSPTTEMYFELETQLPLPQQKQKNVTEDRTPHEIQEIPPKTMQLPSQIDPPTEEPDLTLQPEIHQKEIIRGDLMSKPQSKQDHSLVTSLKNSLLKLLHMKTDEAEPISDAKSVSKVADSPTESPVDMYSPQGSLSPPSPRKNFSSRKDNGSTQSAESMHSSSTSGKLTPASEEDMIQNADSLQTSPNLLRRATEPFKKKEVTEVSSAPMSPVIPKRSSKAIYEETLLSKDDLRFSPSTSRKIAARIDSDTDYPSLSVPCIVVGSLPAEKTLGSAFFDMHRGSNRKWRSTENVSLIPSATPEELASGARRKIYLPKSKQLEDADTGSAGSLSPPSKKGSPNVSPGLPRKSNNLLTSQSPPVEKRSPGMTRKMATLEVPKIYEETTDKEDSPDGSLQPKVSNTLTKDTPAPETKKVNDPYKGKAQKVFFFFTKICFVFHVTNFKCTL</sequence>
<dbReference type="InterPro" id="IPR007110">
    <property type="entry name" value="Ig-like_dom"/>
</dbReference>
<dbReference type="Gene3D" id="2.60.40.10">
    <property type="entry name" value="Immunoglobulins"/>
    <property type="match status" value="1"/>
</dbReference>
<feature type="region of interest" description="Disordered" evidence="8">
    <location>
        <begin position="746"/>
        <end position="781"/>
    </location>
</feature>
<evidence type="ECO:0000256" key="1">
    <source>
        <dbReference type="ARBA" id="ARBA00008651"/>
    </source>
</evidence>
<feature type="compositionally biased region" description="Polar residues" evidence="8">
    <location>
        <begin position="1140"/>
        <end position="1156"/>
    </location>
</feature>
<keyword evidence="3" id="KW-0677">Repeat</keyword>
<dbReference type="PANTHER" id="PTHR47091">
    <property type="entry name" value="ALPHA-PROTEIN KINASE 2-RELATED"/>
    <property type="match status" value="1"/>
</dbReference>
<dbReference type="OrthoDB" id="301415at2759"/>
<feature type="domain" description="Ig-like" evidence="9">
    <location>
        <begin position="74"/>
        <end position="165"/>
    </location>
</feature>
<name>A0A8C5M5L1_9ANUR</name>
<keyword evidence="4" id="KW-0393">Immunoglobulin domain</keyword>
<dbReference type="InterPro" id="IPR013098">
    <property type="entry name" value="Ig_I-set"/>
</dbReference>
<feature type="compositionally biased region" description="Basic and acidic residues" evidence="8">
    <location>
        <begin position="473"/>
        <end position="493"/>
    </location>
</feature>
<dbReference type="SUPFAM" id="SSF48726">
    <property type="entry name" value="Immunoglobulin"/>
    <property type="match status" value="1"/>
</dbReference>
<dbReference type="SMART" id="SM00408">
    <property type="entry name" value="IGc2"/>
    <property type="match status" value="1"/>
</dbReference>
<evidence type="ECO:0000256" key="3">
    <source>
        <dbReference type="ARBA" id="ARBA00022737"/>
    </source>
</evidence>
<dbReference type="InterPro" id="IPR003598">
    <property type="entry name" value="Ig_sub2"/>
</dbReference>
<evidence type="ECO:0000313" key="11">
    <source>
        <dbReference type="Proteomes" id="UP000694569"/>
    </source>
</evidence>
<dbReference type="InterPro" id="IPR036179">
    <property type="entry name" value="Ig-like_dom_sf"/>
</dbReference>
<evidence type="ECO:0000256" key="7">
    <source>
        <dbReference type="SAM" id="Coils"/>
    </source>
</evidence>
<comment type="catalytic activity">
    <reaction evidence="5">
        <text>L-threonyl-[protein] + ATP = O-phospho-L-threonyl-[protein] + ADP + H(+)</text>
        <dbReference type="Rhea" id="RHEA:46608"/>
        <dbReference type="Rhea" id="RHEA-COMP:11060"/>
        <dbReference type="Rhea" id="RHEA-COMP:11605"/>
        <dbReference type="ChEBI" id="CHEBI:15378"/>
        <dbReference type="ChEBI" id="CHEBI:30013"/>
        <dbReference type="ChEBI" id="CHEBI:30616"/>
        <dbReference type="ChEBI" id="CHEBI:61977"/>
        <dbReference type="ChEBI" id="CHEBI:456216"/>
        <dbReference type="EC" id="2.7.11.1"/>
    </reaction>
</comment>
<feature type="compositionally biased region" description="Polar residues" evidence="8">
    <location>
        <begin position="1338"/>
        <end position="1348"/>
    </location>
</feature>
<feature type="compositionally biased region" description="Polar residues" evidence="8">
    <location>
        <begin position="530"/>
        <end position="556"/>
    </location>
</feature>